<evidence type="ECO:0000313" key="8">
    <source>
        <dbReference type="Proteomes" id="UP000563524"/>
    </source>
</evidence>
<dbReference type="PROSITE" id="PS51762">
    <property type="entry name" value="GH16_2"/>
    <property type="match status" value="1"/>
</dbReference>
<dbReference type="GO" id="GO:0005975">
    <property type="term" value="P:carbohydrate metabolic process"/>
    <property type="evidence" value="ECO:0007669"/>
    <property type="project" value="InterPro"/>
</dbReference>
<dbReference type="Pfam" id="PF00722">
    <property type="entry name" value="Glyco_hydro_16"/>
    <property type="match status" value="1"/>
</dbReference>
<evidence type="ECO:0000313" key="7">
    <source>
        <dbReference type="EMBL" id="MBB4658656.1"/>
    </source>
</evidence>
<dbReference type="PANTHER" id="PTHR10963">
    <property type="entry name" value="GLYCOSYL HYDROLASE-RELATED"/>
    <property type="match status" value="1"/>
</dbReference>
<dbReference type="GO" id="GO:0004553">
    <property type="term" value="F:hydrolase activity, hydrolyzing O-glycosyl compounds"/>
    <property type="evidence" value="ECO:0007669"/>
    <property type="project" value="InterPro"/>
</dbReference>
<evidence type="ECO:0000256" key="3">
    <source>
        <dbReference type="ARBA" id="ARBA00022801"/>
    </source>
</evidence>
<comment type="similarity">
    <text evidence="1">Belongs to the glycosyl hydrolase 16 family.</text>
</comment>
<feature type="signal peptide" evidence="5">
    <location>
        <begin position="1"/>
        <end position="15"/>
    </location>
</feature>
<evidence type="ECO:0000259" key="6">
    <source>
        <dbReference type="PROSITE" id="PS51762"/>
    </source>
</evidence>
<keyword evidence="3" id="KW-0378">Hydrolase</keyword>
<gene>
    <name evidence="7" type="ORF">GGQ59_001170</name>
</gene>
<sequence length="270" mass="30288">MTALLYAALSLAAQAEPTVLLADGFDGGPGVDRGVWETETHRQGRGQFGEMGEVGEDGVLRLSVSDDGEGGFAQELIKTREAYLPRPGHTLVFQARLRIPHAQEGIIHAFWMYEQSRRDGAMRSDEIDFEWLTTQTAGAKDDPVLVSSYIDWNVDERKYETLRDPVYGSHVGDSVKSGADTADWHIYTLTWRQGALDTFIEAEDGSQRRLVSYRGDLVPDGEMHLYLSSWVPPVDWTEAHDEDFQPRAEGEGVRSFPMEVDWVRVAELPD</sequence>
<accession>A0A840I0R7</accession>
<dbReference type="PANTHER" id="PTHR10963:SF22">
    <property type="entry name" value="GLYCOSIDASE CRH2-RELATED"/>
    <property type="match status" value="1"/>
</dbReference>
<keyword evidence="8" id="KW-1185">Reference proteome</keyword>
<dbReference type="CDD" id="cd00413">
    <property type="entry name" value="Glyco_hydrolase_16"/>
    <property type="match status" value="1"/>
</dbReference>
<name>A0A840I0R7_9PROT</name>
<keyword evidence="2 5" id="KW-0732">Signal</keyword>
<evidence type="ECO:0000256" key="5">
    <source>
        <dbReference type="SAM" id="SignalP"/>
    </source>
</evidence>
<reference evidence="7 8" key="1">
    <citation type="submission" date="2020-08" db="EMBL/GenBank/DDBJ databases">
        <title>Genomic Encyclopedia of Type Strains, Phase IV (KMG-IV): sequencing the most valuable type-strain genomes for metagenomic binning, comparative biology and taxonomic classification.</title>
        <authorList>
            <person name="Goeker M."/>
        </authorList>
    </citation>
    <scope>NUCLEOTIDE SEQUENCE [LARGE SCALE GENOMIC DNA]</scope>
    <source>
        <strain evidence="7 8">DSM 102850</strain>
    </source>
</reference>
<feature type="domain" description="GH16" evidence="6">
    <location>
        <begin position="9"/>
        <end position="270"/>
    </location>
</feature>
<evidence type="ECO:0000256" key="1">
    <source>
        <dbReference type="ARBA" id="ARBA00006865"/>
    </source>
</evidence>
<feature type="chain" id="PRO_5032390595" description="GH16 domain-containing protein" evidence="5">
    <location>
        <begin position="16"/>
        <end position="270"/>
    </location>
</feature>
<dbReference type="SUPFAM" id="SSF49899">
    <property type="entry name" value="Concanavalin A-like lectins/glucanases"/>
    <property type="match status" value="1"/>
</dbReference>
<dbReference type="RefSeq" id="WP_183816828.1">
    <property type="nucleotide sequence ID" value="NZ_JACHOB010000002.1"/>
</dbReference>
<dbReference type="Proteomes" id="UP000563524">
    <property type="component" value="Unassembled WGS sequence"/>
</dbReference>
<comment type="caution">
    <text evidence="7">The sequence shown here is derived from an EMBL/GenBank/DDBJ whole genome shotgun (WGS) entry which is preliminary data.</text>
</comment>
<protein>
    <recommendedName>
        <fullName evidence="6">GH16 domain-containing protein</fullName>
    </recommendedName>
</protein>
<dbReference type="InterPro" id="IPR013320">
    <property type="entry name" value="ConA-like_dom_sf"/>
</dbReference>
<dbReference type="InterPro" id="IPR050546">
    <property type="entry name" value="Glycosyl_Hydrlase_16"/>
</dbReference>
<dbReference type="Gene3D" id="2.60.120.200">
    <property type="match status" value="1"/>
</dbReference>
<dbReference type="InterPro" id="IPR000757">
    <property type="entry name" value="Beta-glucanase-like"/>
</dbReference>
<dbReference type="EMBL" id="JACHOB010000002">
    <property type="protein sequence ID" value="MBB4658656.1"/>
    <property type="molecule type" value="Genomic_DNA"/>
</dbReference>
<evidence type="ECO:0000256" key="2">
    <source>
        <dbReference type="ARBA" id="ARBA00022729"/>
    </source>
</evidence>
<dbReference type="AlphaFoldDB" id="A0A840I0R7"/>
<proteinExistence type="inferred from homology"/>
<evidence type="ECO:0000256" key="4">
    <source>
        <dbReference type="ARBA" id="ARBA00023295"/>
    </source>
</evidence>
<organism evidence="7 8">
    <name type="scientific">Parvularcula dongshanensis</name>
    <dbReference type="NCBI Taxonomy" id="1173995"/>
    <lineage>
        <taxon>Bacteria</taxon>
        <taxon>Pseudomonadati</taxon>
        <taxon>Pseudomonadota</taxon>
        <taxon>Alphaproteobacteria</taxon>
        <taxon>Parvularculales</taxon>
        <taxon>Parvularculaceae</taxon>
        <taxon>Parvularcula</taxon>
    </lineage>
</organism>
<keyword evidence="4" id="KW-0326">Glycosidase</keyword>